<protein>
    <submittedName>
        <fullName evidence="1">Uncharacterized protein</fullName>
    </submittedName>
</protein>
<sequence>MFYIQTTRGWRLLHKLHYEIAKSWQESGSDVEEKVAKLNGSDFWVSERNYSSWEVKTRLVYGARQRARKSSLEFSIGWSDFEIPEVCPLRGVPLKVGSGQHTDDSPTLDRKDPRRGYVKGNVWVISHKANRLKGDFTPNELRTFCENALALDWVTWTSDDEDESQRKQMEWKRKMSEKEKPRWWALWGAQTPK</sequence>
<evidence type="ECO:0000313" key="2">
    <source>
        <dbReference type="Proteomes" id="UP000468531"/>
    </source>
</evidence>
<dbReference type="Proteomes" id="UP000468531">
    <property type="component" value="Unassembled WGS sequence"/>
</dbReference>
<dbReference type="Gene3D" id="3.30.40.220">
    <property type="match status" value="1"/>
</dbReference>
<dbReference type="RefSeq" id="WP_163152765.1">
    <property type="nucleotide sequence ID" value="NZ_VKHP01000025.1"/>
</dbReference>
<accession>A0A6P1BCM0</accession>
<keyword evidence="2" id="KW-1185">Reference proteome</keyword>
<comment type="caution">
    <text evidence="1">The sequence shown here is derived from an EMBL/GenBank/DDBJ whole genome shotgun (WGS) entry which is preliminary data.</text>
</comment>
<dbReference type="EMBL" id="VKHP01000025">
    <property type="protein sequence ID" value="NEU96029.1"/>
    <property type="molecule type" value="Genomic_DNA"/>
</dbReference>
<organism evidence="1 2">
    <name type="scientific">Bradyrhizobium uaiense</name>
    <dbReference type="NCBI Taxonomy" id="2594946"/>
    <lineage>
        <taxon>Bacteria</taxon>
        <taxon>Pseudomonadati</taxon>
        <taxon>Pseudomonadota</taxon>
        <taxon>Alphaproteobacteria</taxon>
        <taxon>Hyphomicrobiales</taxon>
        <taxon>Nitrobacteraceae</taxon>
        <taxon>Bradyrhizobium</taxon>
    </lineage>
</organism>
<dbReference type="AlphaFoldDB" id="A0A6P1BCM0"/>
<name>A0A6P1BCM0_9BRAD</name>
<evidence type="ECO:0000313" key="1">
    <source>
        <dbReference type="EMBL" id="NEU96029.1"/>
    </source>
</evidence>
<proteinExistence type="predicted"/>
<gene>
    <name evidence="1" type="ORF">FNJ47_09345</name>
</gene>
<reference evidence="1 2" key="1">
    <citation type="journal article" date="2020" name="Arch. Microbiol.">
        <title>Bradyrhizobium uaiense sp. nov., a new highly efficient cowpea symbiont.</title>
        <authorList>
            <person name="Cabral Michel D."/>
            <person name="Azarias Guimaraes A."/>
            <person name="Martins da Costa E."/>
            <person name="Soares de Carvalho T."/>
            <person name="Balsanelli E."/>
            <person name="Willems A."/>
            <person name="Maltempi de Souza E."/>
            <person name="de Souza Moreira F.M."/>
        </authorList>
    </citation>
    <scope>NUCLEOTIDE SEQUENCE [LARGE SCALE GENOMIC DNA]</scope>
    <source>
        <strain evidence="1 2">UFLA 03-164</strain>
    </source>
</reference>